<keyword evidence="1" id="KW-0472">Membrane</keyword>
<protein>
    <submittedName>
        <fullName evidence="2">Uncharacterized protein</fullName>
    </submittedName>
</protein>
<evidence type="ECO:0000313" key="2">
    <source>
        <dbReference type="EMBL" id="NJB69630.1"/>
    </source>
</evidence>
<feature type="transmembrane region" description="Helical" evidence="1">
    <location>
        <begin position="12"/>
        <end position="30"/>
    </location>
</feature>
<evidence type="ECO:0000313" key="3">
    <source>
        <dbReference type="Proteomes" id="UP000590442"/>
    </source>
</evidence>
<organism evidence="2 3">
    <name type="scientific">Saonia flava</name>
    <dbReference type="NCBI Taxonomy" id="523696"/>
    <lineage>
        <taxon>Bacteria</taxon>
        <taxon>Pseudomonadati</taxon>
        <taxon>Bacteroidota</taxon>
        <taxon>Flavobacteriia</taxon>
        <taxon>Flavobacteriales</taxon>
        <taxon>Flavobacteriaceae</taxon>
        <taxon>Saonia</taxon>
    </lineage>
</organism>
<dbReference type="AlphaFoldDB" id="A0A846QRM0"/>
<keyword evidence="3" id="KW-1185">Reference proteome</keyword>
<dbReference type="RefSeq" id="WP_167959752.1">
    <property type="nucleotide sequence ID" value="NZ_JAATJJ010000001.1"/>
</dbReference>
<dbReference type="Proteomes" id="UP000590442">
    <property type="component" value="Unassembled WGS sequence"/>
</dbReference>
<gene>
    <name evidence="2" type="ORF">GGR42_000092</name>
</gene>
<keyword evidence="1" id="KW-1133">Transmembrane helix</keyword>
<feature type="transmembrane region" description="Helical" evidence="1">
    <location>
        <begin position="36"/>
        <end position="54"/>
    </location>
</feature>
<comment type="caution">
    <text evidence="2">The sequence shown here is derived from an EMBL/GenBank/DDBJ whole genome shotgun (WGS) entry which is preliminary data.</text>
</comment>
<name>A0A846QRM0_9FLAO</name>
<dbReference type="EMBL" id="JAATJJ010000001">
    <property type="protein sequence ID" value="NJB69630.1"/>
    <property type="molecule type" value="Genomic_DNA"/>
</dbReference>
<evidence type="ECO:0000256" key="1">
    <source>
        <dbReference type="SAM" id="Phobius"/>
    </source>
</evidence>
<proteinExistence type="predicted"/>
<sequence length="129" mass="15227">MKIGYKKKQLNVNLILGLVWLIWFFVGVFGKEEPNWTDYGWIIISLMYLGLYFYQKKYKYLTVENGIININGPFGKKLNLTEIKRIKKFAGDYILKTDKKELTINTQIIEPNSLAELNTELEKLNVEWN</sequence>
<keyword evidence="1" id="KW-0812">Transmembrane</keyword>
<accession>A0A846QRM0</accession>
<reference evidence="2 3" key="1">
    <citation type="submission" date="2020-03" db="EMBL/GenBank/DDBJ databases">
        <title>Genomic Encyclopedia of Type Strains, Phase IV (KMG-IV): sequencing the most valuable type-strain genomes for metagenomic binning, comparative biology and taxonomic classification.</title>
        <authorList>
            <person name="Goeker M."/>
        </authorList>
    </citation>
    <scope>NUCLEOTIDE SEQUENCE [LARGE SCALE GENOMIC DNA]</scope>
    <source>
        <strain evidence="2 3">DSM 29762</strain>
    </source>
</reference>